<keyword evidence="3" id="KW-1185">Reference proteome</keyword>
<evidence type="ECO:0000256" key="1">
    <source>
        <dbReference type="SAM" id="MobiDB-lite"/>
    </source>
</evidence>
<dbReference type="EMBL" id="ML213504">
    <property type="protein sequence ID" value="TFK55637.1"/>
    <property type="molecule type" value="Genomic_DNA"/>
</dbReference>
<dbReference type="OrthoDB" id="3253137at2759"/>
<evidence type="ECO:0000313" key="3">
    <source>
        <dbReference type="Proteomes" id="UP000305948"/>
    </source>
</evidence>
<dbReference type="Proteomes" id="UP000305948">
    <property type="component" value="Unassembled WGS sequence"/>
</dbReference>
<accession>A0A5C3NFE0</accession>
<organism evidence="2 3">
    <name type="scientific">Heliocybe sulcata</name>
    <dbReference type="NCBI Taxonomy" id="5364"/>
    <lineage>
        <taxon>Eukaryota</taxon>
        <taxon>Fungi</taxon>
        <taxon>Dikarya</taxon>
        <taxon>Basidiomycota</taxon>
        <taxon>Agaricomycotina</taxon>
        <taxon>Agaricomycetes</taxon>
        <taxon>Gloeophyllales</taxon>
        <taxon>Gloeophyllaceae</taxon>
        <taxon>Heliocybe</taxon>
    </lineage>
</organism>
<proteinExistence type="predicted"/>
<protein>
    <submittedName>
        <fullName evidence="2">Uncharacterized protein</fullName>
    </submittedName>
</protein>
<dbReference type="STRING" id="5364.A0A5C3NFE0"/>
<reference evidence="2 3" key="1">
    <citation type="journal article" date="2019" name="Nat. Ecol. Evol.">
        <title>Megaphylogeny resolves global patterns of mushroom evolution.</title>
        <authorList>
            <person name="Varga T."/>
            <person name="Krizsan K."/>
            <person name="Foldi C."/>
            <person name="Dima B."/>
            <person name="Sanchez-Garcia M."/>
            <person name="Sanchez-Ramirez S."/>
            <person name="Szollosi G.J."/>
            <person name="Szarkandi J.G."/>
            <person name="Papp V."/>
            <person name="Albert L."/>
            <person name="Andreopoulos W."/>
            <person name="Angelini C."/>
            <person name="Antonin V."/>
            <person name="Barry K.W."/>
            <person name="Bougher N.L."/>
            <person name="Buchanan P."/>
            <person name="Buyck B."/>
            <person name="Bense V."/>
            <person name="Catcheside P."/>
            <person name="Chovatia M."/>
            <person name="Cooper J."/>
            <person name="Damon W."/>
            <person name="Desjardin D."/>
            <person name="Finy P."/>
            <person name="Geml J."/>
            <person name="Haridas S."/>
            <person name="Hughes K."/>
            <person name="Justo A."/>
            <person name="Karasinski D."/>
            <person name="Kautmanova I."/>
            <person name="Kiss B."/>
            <person name="Kocsube S."/>
            <person name="Kotiranta H."/>
            <person name="LaButti K.M."/>
            <person name="Lechner B.E."/>
            <person name="Liimatainen K."/>
            <person name="Lipzen A."/>
            <person name="Lukacs Z."/>
            <person name="Mihaltcheva S."/>
            <person name="Morgado L.N."/>
            <person name="Niskanen T."/>
            <person name="Noordeloos M.E."/>
            <person name="Ohm R.A."/>
            <person name="Ortiz-Santana B."/>
            <person name="Ovrebo C."/>
            <person name="Racz N."/>
            <person name="Riley R."/>
            <person name="Savchenko A."/>
            <person name="Shiryaev A."/>
            <person name="Soop K."/>
            <person name="Spirin V."/>
            <person name="Szebenyi C."/>
            <person name="Tomsovsky M."/>
            <person name="Tulloss R.E."/>
            <person name="Uehling J."/>
            <person name="Grigoriev I.V."/>
            <person name="Vagvolgyi C."/>
            <person name="Papp T."/>
            <person name="Martin F.M."/>
            <person name="Miettinen O."/>
            <person name="Hibbett D.S."/>
            <person name="Nagy L.G."/>
        </authorList>
    </citation>
    <scope>NUCLEOTIDE SEQUENCE [LARGE SCALE GENOMIC DNA]</scope>
    <source>
        <strain evidence="2 3">OMC1185</strain>
    </source>
</reference>
<evidence type="ECO:0000313" key="2">
    <source>
        <dbReference type="EMBL" id="TFK55637.1"/>
    </source>
</evidence>
<gene>
    <name evidence="2" type="ORF">OE88DRAFT_643325</name>
</gene>
<dbReference type="AlphaFoldDB" id="A0A5C3NFE0"/>
<feature type="region of interest" description="Disordered" evidence="1">
    <location>
        <begin position="164"/>
        <end position="258"/>
    </location>
</feature>
<sequence>MGKWTVDYCDDVLHAKLKGLLQGAIKRSKLEQGQPTISYETFVDELDEGDSFTASLMDILVKELADRRTRSHEADHHLVCDATAKGLRSLASTSSVYRPHTLPRYASRRNINLAEYLAVPPDRMDLEAGDHVYEEDFVALANSPPPRSDSTVREARDIYDAYLGSRLRPQTASSSREQSDEPPENNPVDDAPRVVHRPMMGWLSPRTDTRRSPSASSGPSLARQGPIRRLRRNAADDSSATFGPSFADRQTREEPLNFPSSEAALRARNMSAPSRRLEIHLPSWRHGSSTEDVTINRGIARSRTTVHFRRTIEAGREHTKN</sequence>
<name>A0A5C3NFE0_9AGAM</name>